<dbReference type="GO" id="GO:0005506">
    <property type="term" value="F:iron ion binding"/>
    <property type="evidence" value="ECO:0007669"/>
    <property type="project" value="InterPro"/>
</dbReference>
<dbReference type="InterPro" id="IPR001128">
    <property type="entry name" value="Cyt_P450"/>
</dbReference>
<evidence type="ECO:0000256" key="3">
    <source>
        <dbReference type="ARBA" id="ARBA00022723"/>
    </source>
</evidence>
<reference evidence="9" key="1">
    <citation type="submission" date="2022-11" db="EMBL/GenBank/DDBJ databases">
        <authorList>
            <person name="Petersen C."/>
        </authorList>
    </citation>
    <scope>NUCLEOTIDE SEQUENCE</scope>
    <source>
        <strain evidence="9">IBT 30069</strain>
    </source>
</reference>
<reference evidence="9" key="2">
    <citation type="journal article" date="2023" name="IMA Fungus">
        <title>Comparative genomic study of the Penicillium genus elucidates a diverse pangenome and 15 lateral gene transfer events.</title>
        <authorList>
            <person name="Petersen C."/>
            <person name="Sorensen T."/>
            <person name="Nielsen M.R."/>
            <person name="Sondergaard T.E."/>
            <person name="Sorensen J.L."/>
            <person name="Fitzpatrick D.A."/>
            <person name="Frisvad J.C."/>
            <person name="Nielsen K.L."/>
        </authorList>
    </citation>
    <scope>NUCLEOTIDE SEQUENCE</scope>
    <source>
        <strain evidence="9">IBT 30069</strain>
    </source>
</reference>
<dbReference type="OrthoDB" id="1470350at2759"/>
<dbReference type="AlphaFoldDB" id="A0A9W9ETT9"/>
<dbReference type="EMBL" id="JAPQKH010000007">
    <property type="protein sequence ID" value="KAJ5087907.1"/>
    <property type="molecule type" value="Genomic_DNA"/>
</dbReference>
<keyword evidence="4 7" id="KW-0560">Oxidoreductase</keyword>
<dbReference type="SUPFAM" id="SSF48264">
    <property type="entry name" value="Cytochrome P450"/>
    <property type="match status" value="1"/>
</dbReference>
<name>A0A9W9ETT9_9EURO</name>
<organism evidence="9 10">
    <name type="scientific">Penicillium angulare</name>
    <dbReference type="NCBI Taxonomy" id="116970"/>
    <lineage>
        <taxon>Eukaryota</taxon>
        <taxon>Fungi</taxon>
        <taxon>Dikarya</taxon>
        <taxon>Ascomycota</taxon>
        <taxon>Pezizomycotina</taxon>
        <taxon>Eurotiomycetes</taxon>
        <taxon>Eurotiomycetidae</taxon>
        <taxon>Eurotiales</taxon>
        <taxon>Aspergillaceae</taxon>
        <taxon>Penicillium</taxon>
    </lineage>
</organism>
<comment type="similarity">
    <text evidence="2 7">Belongs to the cytochrome P450 family.</text>
</comment>
<dbReference type="Gene3D" id="1.10.630.10">
    <property type="entry name" value="Cytochrome P450"/>
    <property type="match status" value="1"/>
</dbReference>
<dbReference type="PROSITE" id="PS00086">
    <property type="entry name" value="CYTOCHROME_P450"/>
    <property type="match status" value="1"/>
</dbReference>
<feature type="transmembrane region" description="Helical" evidence="8">
    <location>
        <begin position="12"/>
        <end position="30"/>
    </location>
</feature>
<keyword evidence="6 7" id="KW-0503">Monooxygenase</keyword>
<keyword evidence="5 7" id="KW-0408">Iron</keyword>
<keyword evidence="7" id="KW-0349">Heme</keyword>
<comment type="cofactor">
    <cofactor evidence="1">
        <name>heme</name>
        <dbReference type="ChEBI" id="CHEBI:30413"/>
    </cofactor>
</comment>
<protein>
    <submittedName>
        <fullName evidence="9">Cytochrome p450 protein</fullName>
    </submittedName>
</protein>
<evidence type="ECO:0000256" key="1">
    <source>
        <dbReference type="ARBA" id="ARBA00001971"/>
    </source>
</evidence>
<dbReference type="PANTHER" id="PTHR24287:SF5">
    <property type="entry name" value="P450, PUTATIVE (EUROFUNG)-RELATED"/>
    <property type="match status" value="1"/>
</dbReference>
<dbReference type="PRINTS" id="PR01239">
    <property type="entry name" value="EP450IICYP52"/>
</dbReference>
<dbReference type="PANTHER" id="PTHR24287">
    <property type="entry name" value="P450, PUTATIVE (EUROFUNG)-RELATED"/>
    <property type="match status" value="1"/>
</dbReference>
<evidence type="ECO:0000256" key="8">
    <source>
        <dbReference type="SAM" id="Phobius"/>
    </source>
</evidence>
<proteinExistence type="inferred from homology"/>
<dbReference type="GO" id="GO:0016712">
    <property type="term" value="F:oxidoreductase activity, acting on paired donors, with incorporation or reduction of molecular oxygen, reduced flavin or flavoprotein as one donor, and incorporation of one atom of oxygen"/>
    <property type="evidence" value="ECO:0007669"/>
    <property type="project" value="InterPro"/>
</dbReference>
<evidence type="ECO:0000256" key="6">
    <source>
        <dbReference type="ARBA" id="ARBA00023033"/>
    </source>
</evidence>
<accession>A0A9W9ETT9</accession>
<keyword evidence="8" id="KW-1133">Transmembrane helix</keyword>
<dbReference type="InterPro" id="IPR047146">
    <property type="entry name" value="Cyt_P450_E_CYP52_fungi"/>
</dbReference>
<evidence type="ECO:0000256" key="2">
    <source>
        <dbReference type="ARBA" id="ARBA00010617"/>
    </source>
</evidence>
<dbReference type="Proteomes" id="UP001149165">
    <property type="component" value="Unassembled WGS sequence"/>
</dbReference>
<keyword evidence="8" id="KW-0472">Membrane</keyword>
<sequence length="562" mass="63289">MGFVEEVFANASWKSILLIAFAYLIIDTIRKRVNEERRLRNTGGVRAPQYSGKLPLNIDLIIDKIKASANHTNHLLWENMFASLNSHTVEVNIIGKRIIFTDDPDNIKAILAKQFTDYGKGEPFRREFEPFLGDSIFTTDGAEWHASRQLLRPQFIKDRVSDLHTFEGHLQTLFTVMSVGGDAAAAGAAIATREQGNIVNYSASGRVIDMSDLFFRYTLDVATDFLLGQDTKSLTWCDLIAENNSIPQQEFAEAFAEVQRVQSQINRAGPAKRFVPRDSYNNALRLINDFISPFIEHALEIPPEELEKRTSDKDEGGAGRYTFLHALAQFTRDRKVLRDQLVAVLLAGRDTTASTLSFAIYELSKKPECVQRLRAEIAQQVGLEGDVACRNPSYADLKDMKYLKHVLDETLRMYPAIPYNVRMAFHDTTLPRGGGPDGNQPVAIAKNTPIAYSTLIMQRRADLYPADQPHPSVFAPERWEGWQPKTWQFVPFNGGPRICIGQQFAITEMSYVLVRLFQKFERVVSHMDAIDHGTPTLKDSIVLIPGDGVKVSFYEPDNVSLA</sequence>
<evidence type="ECO:0000313" key="10">
    <source>
        <dbReference type="Proteomes" id="UP001149165"/>
    </source>
</evidence>
<keyword evidence="3 7" id="KW-0479">Metal-binding</keyword>
<dbReference type="InterPro" id="IPR002974">
    <property type="entry name" value="Cyt_P450_E_CYP52_ascomycetes"/>
</dbReference>
<evidence type="ECO:0000256" key="5">
    <source>
        <dbReference type="ARBA" id="ARBA00023004"/>
    </source>
</evidence>
<evidence type="ECO:0000313" key="9">
    <source>
        <dbReference type="EMBL" id="KAJ5087907.1"/>
    </source>
</evidence>
<keyword evidence="8" id="KW-0812">Transmembrane</keyword>
<evidence type="ECO:0000256" key="7">
    <source>
        <dbReference type="RuleBase" id="RU000461"/>
    </source>
</evidence>
<keyword evidence="10" id="KW-1185">Reference proteome</keyword>
<gene>
    <name evidence="9" type="ORF">N7456_011523</name>
</gene>
<dbReference type="GO" id="GO:0020037">
    <property type="term" value="F:heme binding"/>
    <property type="evidence" value="ECO:0007669"/>
    <property type="project" value="InterPro"/>
</dbReference>
<dbReference type="CDD" id="cd11063">
    <property type="entry name" value="CYP52"/>
    <property type="match status" value="1"/>
</dbReference>
<dbReference type="PRINTS" id="PR00385">
    <property type="entry name" value="P450"/>
</dbReference>
<dbReference type="InterPro" id="IPR036396">
    <property type="entry name" value="Cyt_P450_sf"/>
</dbReference>
<comment type="caution">
    <text evidence="9">The sequence shown here is derived from an EMBL/GenBank/DDBJ whole genome shotgun (WGS) entry which is preliminary data.</text>
</comment>
<dbReference type="Pfam" id="PF00067">
    <property type="entry name" value="p450"/>
    <property type="match status" value="1"/>
</dbReference>
<dbReference type="GO" id="GO:0043386">
    <property type="term" value="P:mycotoxin biosynthetic process"/>
    <property type="evidence" value="ECO:0007669"/>
    <property type="project" value="UniProtKB-ARBA"/>
</dbReference>
<dbReference type="InterPro" id="IPR017972">
    <property type="entry name" value="Cyt_P450_CS"/>
</dbReference>
<evidence type="ECO:0000256" key="4">
    <source>
        <dbReference type="ARBA" id="ARBA00023002"/>
    </source>
</evidence>